<comment type="caution">
    <text evidence="2">The sequence shown here is derived from an EMBL/GenBank/DDBJ whole genome shotgun (WGS) entry which is preliminary data.</text>
</comment>
<dbReference type="AlphaFoldDB" id="A0A368VZF6"/>
<dbReference type="Pfam" id="PF04397">
    <property type="entry name" value="LytTR"/>
    <property type="match status" value="1"/>
</dbReference>
<dbReference type="OrthoDB" id="2613016at2"/>
<reference evidence="2 3" key="1">
    <citation type="submission" date="2018-07" db="EMBL/GenBank/DDBJ databases">
        <title>Genomic Encyclopedia of Type Strains, Phase III (KMG-III): the genomes of soil and plant-associated and newly described type strains.</title>
        <authorList>
            <person name="Whitman W."/>
        </authorList>
    </citation>
    <scope>NUCLEOTIDE SEQUENCE [LARGE SCALE GENOMIC DNA]</scope>
    <source>
        <strain evidence="2 3">CECT 7506</strain>
    </source>
</reference>
<protein>
    <submittedName>
        <fullName evidence="2">LytTR family transcriptional regulator</fullName>
    </submittedName>
</protein>
<name>A0A368VZF6_9BACL</name>
<dbReference type="Proteomes" id="UP000252415">
    <property type="component" value="Unassembled WGS sequence"/>
</dbReference>
<dbReference type="EMBL" id="QPJD01000008">
    <property type="protein sequence ID" value="RCW47441.1"/>
    <property type="molecule type" value="Genomic_DNA"/>
</dbReference>
<dbReference type="RefSeq" id="WP_114380738.1">
    <property type="nucleotide sequence ID" value="NZ_QPJD01000008.1"/>
</dbReference>
<evidence type="ECO:0000259" key="1">
    <source>
        <dbReference type="Pfam" id="PF04397"/>
    </source>
</evidence>
<accession>A0A368VZF6</accession>
<organism evidence="2 3">
    <name type="scientific">Paenibacillus prosopidis</name>
    <dbReference type="NCBI Taxonomy" id="630520"/>
    <lineage>
        <taxon>Bacteria</taxon>
        <taxon>Bacillati</taxon>
        <taxon>Bacillota</taxon>
        <taxon>Bacilli</taxon>
        <taxon>Bacillales</taxon>
        <taxon>Paenibacillaceae</taxon>
        <taxon>Paenibacillus</taxon>
    </lineage>
</organism>
<sequence length="120" mass="13936">MVNVVMSERNVYEDFELESDVLYFKIGMQGLVSFHGRNYNIKKRMTAEQLQQLTNESSFYQISSNCYINIGKIKTIAGGTIYFGSDISESKQVSVNRRKQYVIQQLFSQRSMNKDLRITP</sequence>
<dbReference type="InterPro" id="IPR007492">
    <property type="entry name" value="LytTR_DNA-bd_dom"/>
</dbReference>
<gene>
    <name evidence="2" type="ORF">DFP97_10856</name>
</gene>
<feature type="domain" description="HTH LytTR-type" evidence="1">
    <location>
        <begin position="19"/>
        <end position="103"/>
    </location>
</feature>
<keyword evidence="3" id="KW-1185">Reference proteome</keyword>
<dbReference type="Gene3D" id="2.40.50.1020">
    <property type="entry name" value="LytTr DNA-binding domain"/>
    <property type="match status" value="1"/>
</dbReference>
<evidence type="ECO:0000313" key="2">
    <source>
        <dbReference type="EMBL" id="RCW47441.1"/>
    </source>
</evidence>
<proteinExistence type="predicted"/>
<evidence type="ECO:0000313" key="3">
    <source>
        <dbReference type="Proteomes" id="UP000252415"/>
    </source>
</evidence>
<dbReference type="GO" id="GO:0003677">
    <property type="term" value="F:DNA binding"/>
    <property type="evidence" value="ECO:0007669"/>
    <property type="project" value="InterPro"/>
</dbReference>